<dbReference type="CDD" id="cd07898">
    <property type="entry name" value="Adenylation_DNA_ligase"/>
    <property type="match status" value="1"/>
</dbReference>
<evidence type="ECO:0000256" key="7">
    <source>
        <dbReference type="ARBA" id="ARBA00022763"/>
    </source>
</evidence>
<protein>
    <recommendedName>
        <fullName evidence="2">DNA ligase (ATP)</fullName>
        <ecNumber evidence="2">6.5.1.1</ecNumber>
    </recommendedName>
</protein>
<dbReference type="OrthoDB" id="9767858at2"/>
<dbReference type="RefSeq" id="WP_119323467.1">
    <property type="nucleotide sequence ID" value="NZ_AP025739.1"/>
</dbReference>
<reference evidence="13 14" key="1">
    <citation type="journal article" date="2019" name="Int. J. Syst. Evol. Microbiol.">
        <title>Capsulimonas corticalis gen. nov., sp. nov., an aerobic capsulated bacterium, of a novel bacterial order, Capsulimonadales ord. nov., of the class Armatimonadia of the phylum Armatimonadetes.</title>
        <authorList>
            <person name="Li J."/>
            <person name="Kudo C."/>
            <person name="Tonouchi A."/>
        </authorList>
    </citation>
    <scope>NUCLEOTIDE SEQUENCE [LARGE SCALE GENOMIC DNA]</scope>
    <source>
        <strain evidence="13 14">AX-7</strain>
    </source>
</reference>
<dbReference type="InterPro" id="IPR012309">
    <property type="entry name" value="DNA_ligase_ATP-dep_C"/>
</dbReference>
<dbReference type="EC" id="6.5.1.1" evidence="2"/>
<evidence type="ECO:0000256" key="2">
    <source>
        <dbReference type="ARBA" id="ARBA00012727"/>
    </source>
</evidence>
<keyword evidence="3 13" id="KW-0436">Ligase</keyword>
<keyword evidence="10" id="KW-0234">DNA repair</keyword>
<dbReference type="InterPro" id="IPR012310">
    <property type="entry name" value="DNA_ligase_ATP-dep_cent"/>
</dbReference>
<dbReference type="GO" id="GO:0051301">
    <property type="term" value="P:cell division"/>
    <property type="evidence" value="ECO:0007669"/>
    <property type="project" value="UniProtKB-KW"/>
</dbReference>
<dbReference type="Proteomes" id="UP000287394">
    <property type="component" value="Chromosome"/>
</dbReference>
<dbReference type="KEGG" id="ccot:CCAX7_007640"/>
<dbReference type="SUPFAM" id="SSF50249">
    <property type="entry name" value="Nucleic acid-binding proteins"/>
    <property type="match status" value="1"/>
</dbReference>
<comment type="catalytic activity">
    <reaction evidence="12">
        <text>ATP + (deoxyribonucleotide)n-3'-hydroxyl + 5'-phospho-(deoxyribonucleotide)m = (deoxyribonucleotide)n+m + AMP + diphosphate.</text>
        <dbReference type="EC" id="6.5.1.1"/>
    </reaction>
</comment>
<keyword evidence="6" id="KW-0547">Nucleotide-binding</keyword>
<dbReference type="GO" id="GO:0006281">
    <property type="term" value="P:DNA repair"/>
    <property type="evidence" value="ECO:0007669"/>
    <property type="project" value="UniProtKB-KW"/>
</dbReference>
<evidence type="ECO:0000256" key="4">
    <source>
        <dbReference type="ARBA" id="ARBA00022618"/>
    </source>
</evidence>
<dbReference type="PANTHER" id="PTHR45674:SF4">
    <property type="entry name" value="DNA LIGASE 1"/>
    <property type="match status" value="1"/>
</dbReference>
<gene>
    <name evidence="13" type="ORF">CCAX7_007640</name>
</gene>
<dbReference type="PANTHER" id="PTHR45674">
    <property type="entry name" value="DNA LIGASE 1/3 FAMILY MEMBER"/>
    <property type="match status" value="1"/>
</dbReference>
<dbReference type="Pfam" id="PF04679">
    <property type="entry name" value="DNA_ligase_A_C"/>
    <property type="match status" value="1"/>
</dbReference>
<evidence type="ECO:0000256" key="5">
    <source>
        <dbReference type="ARBA" id="ARBA00022705"/>
    </source>
</evidence>
<dbReference type="PROSITE" id="PS00697">
    <property type="entry name" value="DNA_LIGASE_A1"/>
    <property type="match status" value="1"/>
</dbReference>
<dbReference type="PROSITE" id="PS50160">
    <property type="entry name" value="DNA_LIGASE_A3"/>
    <property type="match status" value="1"/>
</dbReference>
<comment type="similarity">
    <text evidence="1">Belongs to the ATP-dependent DNA ligase family.</text>
</comment>
<dbReference type="SUPFAM" id="SSF56091">
    <property type="entry name" value="DNA ligase/mRNA capping enzyme, catalytic domain"/>
    <property type="match status" value="1"/>
</dbReference>
<evidence type="ECO:0000256" key="8">
    <source>
        <dbReference type="ARBA" id="ARBA00022840"/>
    </source>
</evidence>
<evidence type="ECO:0000256" key="1">
    <source>
        <dbReference type="ARBA" id="ARBA00007572"/>
    </source>
</evidence>
<keyword evidence="5" id="KW-0235">DNA replication</keyword>
<dbReference type="InterPro" id="IPR012308">
    <property type="entry name" value="DNA_ligase_ATP-dep_N"/>
</dbReference>
<dbReference type="Gene3D" id="3.30.470.30">
    <property type="entry name" value="DNA ligase/mRNA capping enzyme"/>
    <property type="match status" value="1"/>
</dbReference>
<dbReference type="PROSITE" id="PS00333">
    <property type="entry name" value="DNA_LIGASE_A2"/>
    <property type="match status" value="1"/>
</dbReference>
<dbReference type="GO" id="GO:0006310">
    <property type="term" value="P:DNA recombination"/>
    <property type="evidence" value="ECO:0007669"/>
    <property type="project" value="UniProtKB-KW"/>
</dbReference>
<keyword evidence="9" id="KW-0233">DNA recombination</keyword>
<organism evidence="13 14">
    <name type="scientific">Capsulimonas corticalis</name>
    <dbReference type="NCBI Taxonomy" id="2219043"/>
    <lineage>
        <taxon>Bacteria</taxon>
        <taxon>Bacillati</taxon>
        <taxon>Armatimonadota</taxon>
        <taxon>Armatimonadia</taxon>
        <taxon>Capsulimonadales</taxon>
        <taxon>Capsulimonadaceae</taxon>
        <taxon>Capsulimonas</taxon>
    </lineage>
</organism>
<keyword evidence="4" id="KW-0132">Cell division</keyword>
<dbReference type="Gene3D" id="1.10.3260.10">
    <property type="entry name" value="DNA ligase, ATP-dependent, N-terminal domain"/>
    <property type="match status" value="1"/>
</dbReference>
<evidence type="ECO:0000256" key="9">
    <source>
        <dbReference type="ARBA" id="ARBA00023172"/>
    </source>
</evidence>
<evidence type="ECO:0000256" key="10">
    <source>
        <dbReference type="ARBA" id="ARBA00023204"/>
    </source>
</evidence>
<dbReference type="Pfam" id="PF04675">
    <property type="entry name" value="DNA_ligase_A_N"/>
    <property type="match status" value="1"/>
</dbReference>
<keyword evidence="11" id="KW-0131">Cell cycle</keyword>
<dbReference type="GO" id="GO:0005524">
    <property type="term" value="F:ATP binding"/>
    <property type="evidence" value="ECO:0007669"/>
    <property type="project" value="UniProtKB-KW"/>
</dbReference>
<evidence type="ECO:0000256" key="3">
    <source>
        <dbReference type="ARBA" id="ARBA00022598"/>
    </source>
</evidence>
<evidence type="ECO:0000256" key="6">
    <source>
        <dbReference type="ARBA" id="ARBA00022741"/>
    </source>
</evidence>
<dbReference type="InterPro" id="IPR012340">
    <property type="entry name" value="NA-bd_OB-fold"/>
</dbReference>
<sequence length="582" mass="63159">MELLAASPLIPSLFITFAETAEAASETSKRLAKAALLAAYFSELSDDDLARAARYLAGHVFPLRDQRTTNVGGAAMLGAIEEVTGAAPETLRENLVRLGDLGDVAREAFAASQGAAQTPTLTLVSVGDALETLASTSGAKRKRELVVALLRPATALEAKYLVKLLAGDLRIGLQEGAIEDAIARWRGMDVAAVQWANMLTGDLGETAILARAGRLDSVSMRLFHPLKFMLATPAADLDDVARQMPEAFVVEDKFDGIRAQAHIARETPNVPEGVEEAPPALHGVVRDGVRVALFSRTLDEITESFPDLVAPLAKLAEGSPQGLILDGEIVPTQGDQILPFQELQKRLGRKTLSDAMRAEVPVCFVAYDALFGDEQILINDPFARRRAVLETAVPDSGPVRRAASVQFRDAALLDEEFDAARGRGNEGLMVKDPASLYKPGRRGREWLKIKRALATLDVVVTSVEVGNGGRRHLLSDYTFAVRASETDPALLNIGKAYSGLTDAELQELSEWFRAHTIQEFAHGKVRVVEPKVVIEIAFDRVQASARHKSGYALRFPRILRIRDDKPVTQIDTLETVRKLAGE</sequence>
<name>A0A402D1W7_9BACT</name>
<accession>A0A402D1W7</accession>
<dbReference type="EMBL" id="AP025739">
    <property type="protein sequence ID" value="BDI28713.1"/>
    <property type="molecule type" value="Genomic_DNA"/>
</dbReference>
<dbReference type="SUPFAM" id="SSF117018">
    <property type="entry name" value="ATP-dependent DNA ligase DNA-binding domain"/>
    <property type="match status" value="1"/>
</dbReference>
<dbReference type="InterPro" id="IPR016059">
    <property type="entry name" value="DNA_ligase_ATP-dep_CS"/>
</dbReference>
<dbReference type="Gene3D" id="2.40.50.140">
    <property type="entry name" value="Nucleic acid-binding proteins"/>
    <property type="match status" value="1"/>
</dbReference>
<evidence type="ECO:0000313" key="13">
    <source>
        <dbReference type="EMBL" id="BDI28713.1"/>
    </source>
</evidence>
<evidence type="ECO:0000256" key="11">
    <source>
        <dbReference type="ARBA" id="ARBA00023306"/>
    </source>
</evidence>
<dbReference type="InterPro" id="IPR036599">
    <property type="entry name" value="DNA_ligase_N_sf"/>
</dbReference>
<dbReference type="AlphaFoldDB" id="A0A402D1W7"/>
<dbReference type="Pfam" id="PF01068">
    <property type="entry name" value="DNA_ligase_A_M"/>
    <property type="match status" value="1"/>
</dbReference>
<dbReference type="CDD" id="cd07972">
    <property type="entry name" value="OBF_DNA_ligase_Arch_LigB"/>
    <property type="match status" value="1"/>
</dbReference>
<keyword evidence="7" id="KW-0227">DNA damage</keyword>
<dbReference type="InterPro" id="IPR050191">
    <property type="entry name" value="ATP-dep_DNA_ligase"/>
</dbReference>
<dbReference type="GO" id="GO:0006260">
    <property type="term" value="P:DNA replication"/>
    <property type="evidence" value="ECO:0007669"/>
    <property type="project" value="UniProtKB-KW"/>
</dbReference>
<proteinExistence type="inferred from homology"/>
<evidence type="ECO:0000256" key="12">
    <source>
        <dbReference type="ARBA" id="ARBA00034003"/>
    </source>
</evidence>
<keyword evidence="8" id="KW-0067">ATP-binding</keyword>
<dbReference type="GO" id="GO:0003677">
    <property type="term" value="F:DNA binding"/>
    <property type="evidence" value="ECO:0007669"/>
    <property type="project" value="InterPro"/>
</dbReference>
<keyword evidence="14" id="KW-1185">Reference proteome</keyword>
<evidence type="ECO:0000313" key="14">
    <source>
        <dbReference type="Proteomes" id="UP000287394"/>
    </source>
</evidence>
<dbReference type="GO" id="GO:0003910">
    <property type="term" value="F:DNA ligase (ATP) activity"/>
    <property type="evidence" value="ECO:0007669"/>
    <property type="project" value="UniProtKB-EC"/>
</dbReference>